<dbReference type="NCBIfam" id="TIGR00710">
    <property type="entry name" value="efflux_Bcr_CflA"/>
    <property type="match status" value="1"/>
</dbReference>
<evidence type="ECO:0000256" key="4">
    <source>
        <dbReference type="ARBA" id="ARBA00022475"/>
    </source>
</evidence>
<comment type="similarity">
    <text evidence="2">Belongs to the major facilitator superfamily. Bcr/CmlA family.</text>
</comment>
<dbReference type="PANTHER" id="PTHR23502:SF132">
    <property type="entry name" value="POLYAMINE TRANSPORTER 2-RELATED"/>
    <property type="match status" value="1"/>
</dbReference>
<evidence type="ECO:0000256" key="5">
    <source>
        <dbReference type="ARBA" id="ARBA00022692"/>
    </source>
</evidence>
<keyword evidence="6 8" id="KW-1133">Transmembrane helix</keyword>
<evidence type="ECO:0000256" key="3">
    <source>
        <dbReference type="ARBA" id="ARBA00022448"/>
    </source>
</evidence>
<feature type="transmembrane region" description="Helical" evidence="8">
    <location>
        <begin position="163"/>
        <end position="183"/>
    </location>
</feature>
<dbReference type="PROSITE" id="PS50850">
    <property type="entry name" value="MFS"/>
    <property type="match status" value="1"/>
</dbReference>
<feature type="domain" description="Major facilitator superfamily (MFS) profile" evidence="9">
    <location>
        <begin position="9"/>
        <end position="394"/>
    </location>
</feature>
<accession>A0ABU1TEF8</accession>
<evidence type="ECO:0000259" key="9">
    <source>
        <dbReference type="PROSITE" id="PS50850"/>
    </source>
</evidence>
<evidence type="ECO:0000256" key="7">
    <source>
        <dbReference type="ARBA" id="ARBA00023136"/>
    </source>
</evidence>
<feature type="transmembrane region" description="Helical" evidence="8">
    <location>
        <begin position="247"/>
        <end position="267"/>
    </location>
</feature>
<organism evidence="10 11">
    <name type="scientific">Mucilaginibacter pocheonensis</name>
    <dbReference type="NCBI Taxonomy" id="398050"/>
    <lineage>
        <taxon>Bacteria</taxon>
        <taxon>Pseudomonadati</taxon>
        <taxon>Bacteroidota</taxon>
        <taxon>Sphingobacteriia</taxon>
        <taxon>Sphingobacteriales</taxon>
        <taxon>Sphingobacteriaceae</taxon>
        <taxon>Mucilaginibacter</taxon>
    </lineage>
</organism>
<feature type="transmembrane region" description="Helical" evidence="8">
    <location>
        <begin position="100"/>
        <end position="121"/>
    </location>
</feature>
<dbReference type="Gene3D" id="1.20.1720.10">
    <property type="entry name" value="Multidrug resistance protein D"/>
    <property type="match status" value="1"/>
</dbReference>
<feature type="transmembrane region" description="Helical" evidence="8">
    <location>
        <begin position="212"/>
        <end position="232"/>
    </location>
</feature>
<name>A0ABU1TEF8_9SPHI</name>
<comment type="subcellular location">
    <subcellularLocation>
        <location evidence="1">Cell membrane</location>
        <topology evidence="1">Multi-pass membrane protein</topology>
    </subcellularLocation>
</comment>
<evidence type="ECO:0000256" key="2">
    <source>
        <dbReference type="ARBA" id="ARBA00006236"/>
    </source>
</evidence>
<dbReference type="Proteomes" id="UP001247620">
    <property type="component" value="Unassembled WGS sequence"/>
</dbReference>
<keyword evidence="7 8" id="KW-0472">Membrane</keyword>
<dbReference type="RefSeq" id="WP_310098603.1">
    <property type="nucleotide sequence ID" value="NZ_JAVDUU010000003.1"/>
</dbReference>
<reference evidence="10 11" key="1">
    <citation type="submission" date="2023-07" db="EMBL/GenBank/DDBJ databases">
        <title>Sorghum-associated microbial communities from plants grown in Nebraska, USA.</title>
        <authorList>
            <person name="Schachtman D."/>
        </authorList>
    </citation>
    <scope>NUCLEOTIDE SEQUENCE [LARGE SCALE GENOMIC DNA]</scope>
    <source>
        <strain evidence="10 11">3262</strain>
    </source>
</reference>
<feature type="transmembrane region" description="Helical" evidence="8">
    <location>
        <begin position="309"/>
        <end position="331"/>
    </location>
</feature>
<dbReference type="Pfam" id="PF07690">
    <property type="entry name" value="MFS_1"/>
    <property type="match status" value="1"/>
</dbReference>
<keyword evidence="3" id="KW-0813">Transport</keyword>
<keyword evidence="11" id="KW-1185">Reference proteome</keyword>
<feature type="transmembrane region" description="Helical" evidence="8">
    <location>
        <begin position="42"/>
        <end position="63"/>
    </location>
</feature>
<feature type="transmembrane region" description="Helical" evidence="8">
    <location>
        <begin position="133"/>
        <end position="157"/>
    </location>
</feature>
<dbReference type="InterPro" id="IPR004812">
    <property type="entry name" value="Efflux_drug-R_Bcr/CmlA"/>
</dbReference>
<dbReference type="InterPro" id="IPR011701">
    <property type="entry name" value="MFS"/>
</dbReference>
<feature type="transmembrane region" description="Helical" evidence="8">
    <location>
        <begin position="338"/>
        <end position="361"/>
    </location>
</feature>
<evidence type="ECO:0000256" key="1">
    <source>
        <dbReference type="ARBA" id="ARBA00004651"/>
    </source>
</evidence>
<evidence type="ECO:0000313" key="10">
    <source>
        <dbReference type="EMBL" id="MDR6943762.1"/>
    </source>
</evidence>
<dbReference type="EMBL" id="JAVDUU010000003">
    <property type="protein sequence ID" value="MDR6943762.1"/>
    <property type="molecule type" value="Genomic_DNA"/>
</dbReference>
<gene>
    <name evidence="10" type="ORF">J2W55_003615</name>
</gene>
<sequence>MIENRKNAVLLTLGGLAALAPFSIDMYLPGFPQIANTLHTDIAHVSFSLTSYFIGISFGQLVYGPITDKFGRRKPLMIGLLIFIIAALGCALSTSVSWLVAMRVILAFGGCAGMVTGTAAVRDIFPKSEVAKIFSILMLILGLGPVIAPTLGGAILTISNWHFIFYFLAFFGLLLLIMINRFLPEFEKLKNPKRLTFVNVFRDYQYVIRENNFLFFALASSTAVAAMFAYISSSPFVFIKYFKFSELQYSFIFAFNALGFIAGSQWNRRLIKQFDSLNIIYCAGALLLAVPISGLILLNAGILNPPITIALIFILLFSIGLLIPNCTAMALSGFTVNAGVASALVGSFQMILSAISSWFVSYLFDGTVWPMVIGLLVPAAICALVLLGLKLKNKKVLLA</sequence>
<protein>
    <submittedName>
        <fullName evidence="10">DHA1 family bicyclomycin/chloramphenicol resistance-like MFS transporter</fullName>
    </submittedName>
</protein>
<dbReference type="CDD" id="cd17320">
    <property type="entry name" value="MFS_MdfA_MDR_like"/>
    <property type="match status" value="1"/>
</dbReference>
<evidence type="ECO:0000256" key="8">
    <source>
        <dbReference type="SAM" id="Phobius"/>
    </source>
</evidence>
<evidence type="ECO:0000256" key="6">
    <source>
        <dbReference type="ARBA" id="ARBA00022989"/>
    </source>
</evidence>
<evidence type="ECO:0000313" key="11">
    <source>
        <dbReference type="Proteomes" id="UP001247620"/>
    </source>
</evidence>
<dbReference type="PANTHER" id="PTHR23502">
    <property type="entry name" value="MAJOR FACILITATOR SUPERFAMILY"/>
    <property type="match status" value="1"/>
</dbReference>
<dbReference type="SUPFAM" id="SSF103473">
    <property type="entry name" value="MFS general substrate transporter"/>
    <property type="match status" value="1"/>
</dbReference>
<dbReference type="InterPro" id="IPR020846">
    <property type="entry name" value="MFS_dom"/>
</dbReference>
<keyword evidence="4" id="KW-1003">Cell membrane</keyword>
<comment type="caution">
    <text evidence="10">The sequence shown here is derived from an EMBL/GenBank/DDBJ whole genome shotgun (WGS) entry which is preliminary data.</text>
</comment>
<feature type="transmembrane region" description="Helical" evidence="8">
    <location>
        <begin position="279"/>
        <end position="303"/>
    </location>
</feature>
<proteinExistence type="inferred from homology"/>
<feature type="transmembrane region" description="Helical" evidence="8">
    <location>
        <begin position="367"/>
        <end position="389"/>
    </location>
</feature>
<dbReference type="InterPro" id="IPR036259">
    <property type="entry name" value="MFS_trans_sf"/>
</dbReference>
<keyword evidence="5 8" id="KW-0812">Transmembrane</keyword>
<feature type="transmembrane region" description="Helical" evidence="8">
    <location>
        <begin position="75"/>
        <end position="94"/>
    </location>
</feature>